<gene>
    <name evidence="2" type="ORF">ADICEAN_02069</name>
</gene>
<dbReference type="Pfam" id="PF09347">
    <property type="entry name" value="DUF1989"/>
    <property type="match status" value="1"/>
</dbReference>
<dbReference type="PATRIC" id="fig|1279009.4.peg.2098"/>
<organism evidence="2 3">
    <name type="scientific">Cesiribacter andamanensis AMV16</name>
    <dbReference type="NCBI Taxonomy" id="1279009"/>
    <lineage>
        <taxon>Bacteria</taxon>
        <taxon>Pseudomonadati</taxon>
        <taxon>Bacteroidota</taxon>
        <taxon>Cytophagia</taxon>
        <taxon>Cytophagales</taxon>
        <taxon>Cesiribacteraceae</taxon>
        <taxon>Cesiribacter</taxon>
    </lineage>
</organism>
<dbReference type="EMBL" id="AODQ01000045">
    <property type="protein sequence ID" value="EMR02794.1"/>
    <property type="molecule type" value="Genomic_DNA"/>
</dbReference>
<dbReference type="OrthoDB" id="9772660at2"/>
<proteinExistence type="predicted"/>
<sequence>MTALAKGRIAPQSGTAFEVKKGQLLKITDPFGEQVCDLMCYRLQDTEEWLSSGRTLDYAGSWLIRQGHVLYSNRSNPMFTILKDTCGRHDFLLTPCSLEMFHKLYHHQGHHPSCHENLYTHLQPWGIGPDRIFTTFNIFMNVQLQPDGKLTVEPPMSKAGDWILLRAEMDLIVGLTACSAGQSNNGRFKPIDWELLEPEQQALRL</sequence>
<evidence type="ECO:0000313" key="3">
    <source>
        <dbReference type="Proteomes" id="UP000011910"/>
    </source>
</evidence>
<dbReference type="PANTHER" id="PTHR31527:SF0">
    <property type="entry name" value="RE64534P"/>
    <property type="match status" value="1"/>
</dbReference>
<feature type="domain" description="DUF1989" evidence="1">
    <location>
        <begin position="8"/>
        <end position="172"/>
    </location>
</feature>
<reference evidence="2 3" key="1">
    <citation type="journal article" date="2013" name="Genome Announc.">
        <title>Draft Genome Sequence of Cesiribacter andamanensis Strain AMV16T, Isolated from a Soil Sample from a Mud Volcano in the Andaman Islands, India.</title>
        <authorList>
            <person name="Shivaji S."/>
            <person name="Ara S."/>
            <person name="Begum Z."/>
            <person name="Srinivas T.N."/>
            <person name="Singh A."/>
            <person name="Kumar Pinnaka A."/>
        </authorList>
    </citation>
    <scope>NUCLEOTIDE SEQUENCE [LARGE SCALE GENOMIC DNA]</scope>
    <source>
        <strain evidence="2 3">AMV16</strain>
    </source>
</reference>
<comment type="caution">
    <text evidence="2">The sequence shown here is derived from an EMBL/GenBank/DDBJ whole genome shotgun (WGS) entry which is preliminary data.</text>
</comment>
<name>M7NWJ0_9BACT</name>
<dbReference type="PANTHER" id="PTHR31527">
    <property type="entry name" value="RE64534P"/>
    <property type="match status" value="1"/>
</dbReference>
<dbReference type="InterPro" id="IPR018959">
    <property type="entry name" value="DUF1989"/>
</dbReference>
<protein>
    <submittedName>
        <fullName evidence="2">Urea carboxylase-associated protein 1</fullName>
    </submittedName>
</protein>
<dbReference type="AlphaFoldDB" id="M7NWJ0"/>
<evidence type="ECO:0000313" key="2">
    <source>
        <dbReference type="EMBL" id="EMR02794.1"/>
    </source>
</evidence>
<dbReference type="STRING" id="1279009.ADICEAN_02069"/>
<evidence type="ECO:0000259" key="1">
    <source>
        <dbReference type="Pfam" id="PF09347"/>
    </source>
</evidence>
<accession>M7NWJ0</accession>
<dbReference type="RefSeq" id="WP_009195462.1">
    <property type="nucleotide sequence ID" value="NZ_AODQ01000045.1"/>
</dbReference>
<dbReference type="Proteomes" id="UP000011910">
    <property type="component" value="Unassembled WGS sequence"/>
</dbReference>
<keyword evidence="3" id="KW-1185">Reference proteome</keyword>
<dbReference type="eggNOG" id="COG3665">
    <property type="taxonomic scope" value="Bacteria"/>
</dbReference>